<keyword evidence="3" id="KW-1185">Reference proteome</keyword>
<comment type="caution">
    <text evidence="2">The sequence shown here is derived from an EMBL/GenBank/DDBJ whole genome shotgun (WGS) entry which is preliminary data.</text>
</comment>
<dbReference type="EMBL" id="JBHTMM010000026">
    <property type="protein sequence ID" value="MFD1308388.1"/>
    <property type="molecule type" value="Genomic_DNA"/>
</dbReference>
<dbReference type="RefSeq" id="WP_381236171.1">
    <property type="nucleotide sequence ID" value="NZ_JBHSKH010000026.1"/>
</dbReference>
<dbReference type="Proteomes" id="UP001597058">
    <property type="component" value="Unassembled WGS sequence"/>
</dbReference>
<protein>
    <recommendedName>
        <fullName evidence="4">Phage integrase family protein</fullName>
    </recommendedName>
</protein>
<sequence>MRGITEANLKTLAGPRSFERGRGYLNAVSGVEVGDGWVTASVGLKQRAAREVRIVPIPSPLVRMLREHLKELDTVKDGRLFASERGDVIAASYSRAWKQARELALLPEQVSSVLAFRPYDLLTLCGRLGAR</sequence>
<evidence type="ECO:0000313" key="3">
    <source>
        <dbReference type="Proteomes" id="UP001597058"/>
    </source>
</evidence>
<evidence type="ECO:0008006" key="4">
    <source>
        <dbReference type="Google" id="ProtNLM"/>
    </source>
</evidence>
<dbReference type="Gene3D" id="1.10.443.10">
    <property type="entry name" value="Intergrase catalytic core"/>
    <property type="match status" value="1"/>
</dbReference>
<organism evidence="2 3">
    <name type="scientific">Streptomyces kaempferi</name>
    <dbReference type="NCBI Taxonomy" id="333725"/>
    <lineage>
        <taxon>Bacteria</taxon>
        <taxon>Bacillati</taxon>
        <taxon>Actinomycetota</taxon>
        <taxon>Actinomycetes</taxon>
        <taxon>Kitasatosporales</taxon>
        <taxon>Streptomycetaceae</taxon>
        <taxon>Streptomyces</taxon>
    </lineage>
</organism>
<dbReference type="InterPro" id="IPR011010">
    <property type="entry name" value="DNA_brk_join_enz"/>
</dbReference>
<dbReference type="SUPFAM" id="SSF56349">
    <property type="entry name" value="DNA breaking-rejoining enzymes"/>
    <property type="match status" value="1"/>
</dbReference>
<evidence type="ECO:0000256" key="1">
    <source>
        <dbReference type="ARBA" id="ARBA00023172"/>
    </source>
</evidence>
<dbReference type="InterPro" id="IPR013762">
    <property type="entry name" value="Integrase-like_cat_sf"/>
</dbReference>
<keyword evidence="1" id="KW-0233">DNA recombination</keyword>
<name>A0ABW3XH75_9ACTN</name>
<gene>
    <name evidence="2" type="ORF">ACFQ5X_21340</name>
</gene>
<evidence type="ECO:0000313" key="2">
    <source>
        <dbReference type="EMBL" id="MFD1308388.1"/>
    </source>
</evidence>
<proteinExistence type="predicted"/>
<reference evidence="3" key="1">
    <citation type="journal article" date="2019" name="Int. J. Syst. Evol. Microbiol.">
        <title>The Global Catalogue of Microorganisms (GCM) 10K type strain sequencing project: providing services to taxonomists for standard genome sequencing and annotation.</title>
        <authorList>
            <consortium name="The Broad Institute Genomics Platform"/>
            <consortium name="The Broad Institute Genome Sequencing Center for Infectious Disease"/>
            <person name="Wu L."/>
            <person name="Ma J."/>
        </authorList>
    </citation>
    <scope>NUCLEOTIDE SEQUENCE [LARGE SCALE GENOMIC DNA]</scope>
    <source>
        <strain evidence="3">CGMCC 4.7020</strain>
    </source>
</reference>
<accession>A0ABW3XH75</accession>